<proteinExistence type="predicted"/>
<dbReference type="EMBL" id="RCZH01000010">
    <property type="protein sequence ID" value="TPG38527.1"/>
    <property type="molecule type" value="Genomic_DNA"/>
</dbReference>
<accession>A0A502EM33</accession>
<dbReference type="AlphaFoldDB" id="A0A502EM33"/>
<dbReference type="Proteomes" id="UP000319700">
    <property type="component" value="Unassembled WGS sequence"/>
</dbReference>
<name>A0A502EM33_9FLAO</name>
<reference evidence="1 2" key="1">
    <citation type="journal article" date="2019" name="Environ. Microbiol.">
        <title>Species interactions and distinct microbial communities in high Arctic permafrost affected cryosols are associated with the CH4 and CO2 gas fluxes.</title>
        <authorList>
            <person name="Altshuler I."/>
            <person name="Hamel J."/>
            <person name="Turney S."/>
            <person name="Magnuson E."/>
            <person name="Levesque R."/>
            <person name="Greer C."/>
            <person name="Whyte L.G."/>
        </authorList>
    </citation>
    <scope>NUCLEOTIDE SEQUENCE [LARGE SCALE GENOMIC DNA]</scope>
    <source>
        <strain evidence="1 2">42</strain>
    </source>
</reference>
<evidence type="ECO:0000313" key="2">
    <source>
        <dbReference type="Proteomes" id="UP000319700"/>
    </source>
</evidence>
<dbReference type="OrthoDB" id="636834at2"/>
<keyword evidence="2" id="KW-1185">Reference proteome</keyword>
<gene>
    <name evidence="1" type="ORF">EAH81_16545</name>
</gene>
<comment type="caution">
    <text evidence="1">The sequence shown here is derived from an EMBL/GenBank/DDBJ whole genome shotgun (WGS) entry which is preliminary data.</text>
</comment>
<protein>
    <submittedName>
        <fullName evidence="1">Uncharacterized protein</fullName>
    </submittedName>
</protein>
<organism evidence="1 2">
    <name type="scientific">Flavobacterium pectinovorum</name>
    <dbReference type="NCBI Taxonomy" id="29533"/>
    <lineage>
        <taxon>Bacteria</taxon>
        <taxon>Pseudomonadati</taxon>
        <taxon>Bacteroidota</taxon>
        <taxon>Flavobacteriia</taxon>
        <taxon>Flavobacteriales</taxon>
        <taxon>Flavobacteriaceae</taxon>
        <taxon>Flavobacterium</taxon>
    </lineage>
</organism>
<sequence length="400" mass="46932">MIKIYPLEWLDNLILQTLKPENINSTSITKQDLALISADLSKESRKIQIQIKNEVFAMHKKRQIRLLVRKYHSSFIFLLDNIVESKNNHLFKNDELEVIADLVITSLDGLLSFIEARFSSFLSLDHRVPLTYTMVSRNELQLKIKKLKSKKIVFDTDQNILRVIINCLNQVLQSRTGYKTTYRHLLYQKELLRKIEEFDFSKESDIFFTAFDELLIEANFNGLDYVHSLSNRINARLQIQRNLKDHMNELLYLFKEFNQLYSCEKFSFDPSQKNIKESLSVWFGHEIDYLKQKMELSGDLNTADTLPQTEQKDELTQSKIECILSSDQIALILRASDESRILRAKSMSHVFKTIVPHLSTPFKKDLSYQSVRSKSYNAEERDKEIAIEILEKIITKIQSY</sequence>
<evidence type="ECO:0000313" key="1">
    <source>
        <dbReference type="EMBL" id="TPG38527.1"/>
    </source>
</evidence>
<dbReference type="RefSeq" id="WP_140509014.1">
    <property type="nucleotide sequence ID" value="NZ_RCZH01000010.1"/>
</dbReference>